<dbReference type="Pfam" id="PF00585">
    <property type="entry name" value="Thr_dehydrat_C"/>
    <property type="match status" value="2"/>
</dbReference>
<feature type="domain" description="ACT-like" evidence="13">
    <location>
        <begin position="329"/>
        <end position="402"/>
    </location>
</feature>
<comment type="similarity">
    <text evidence="4 12">Belongs to the serine/threonine dehydratase family.</text>
</comment>
<dbReference type="Gene3D" id="3.40.50.1100">
    <property type="match status" value="2"/>
</dbReference>
<keyword evidence="15" id="KW-1185">Reference proteome</keyword>
<sequence>MPEEILRKVLTAPVYDVAKETPLELAPLLSKRLQNNVWLKREDLQPVFSFKLRGAYNRMVQLSDDEKKAGVIAASAGNHAQGVALAAAKLGVEATIVMPETTPPIKVNSVRDLGGKVVLVGDSYDQASAYAKKLVAERKLTYIHPYDDIDVIAGQGTVALEMLRQFSKPLDVIFVCVGGGGLIAGIASVIKQVSPKTRIIGVEPEDAACMTEALKANQRVILEEVGIFADGVAVAQVGEIPFRIAQSCVDEMITVKTDEICAAIKDIFEDTRAIAEPAGALAVAGAKKFVEKYTVSGLNMAAIVSGANMNFDRLRHVSERTELGEKREAIFAVTIPEQPGSFKKFCELLGGRRAITEFNYRFSDSNSAVVFVGVRTEGGIAERNHIVSELQNSGYQIEDMSDNEMAKLHLRYMVGGHAKGVENELLYRFQFPERPGALLQFLTHMSEEWNISLFHYRNHGAAYGRVLVGVQVPPEQHADFEAYLHELGYPFVNEQDNTGYQLFLRPTN</sequence>
<evidence type="ECO:0000256" key="1">
    <source>
        <dbReference type="ARBA" id="ARBA00001274"/>
    </source>
</evidence>
<dbReference type="NCBIfam" id="NF006674">
    <property type="entry name" value="PRK09224.1"/>
    <property type="match status" value="1"/>
</dbReference>
<dbReference type="NCBIfam" id="TIGR01124">
    <property type="entry name" value="ilvA_2Cterm"/>
    <property type="match status" value="1"/>
</dbReference>
<comment type="function">
    <text evidence="11 12">Catalyzes the anaerobic formation of alpha-ketobutyrate and ammonia from threonine in a two-step reaction. The first step involved a dehydration of threonine and a production of enamine intermediates (aminocrotonate), which tautomerizes to its imine form (iminobutyrate). Both intermediates are unstable and short-lived. The second step is the nonenzymatic hydrolysis of the enamine/imine intermediates to form 2-ketobutyrate and free ammonia. In the low water environment of the cell, the second step is accelerated by RidA.</text>
</comment>
<name>A0ABN6D130_9GAMM</name>
<dbReference type="PROSITE" id="PS00165">
    <property type="entry name" value="DEHYDRATASE_SER_THR"/>
    <property type="match status" value="1"/>
</dbReference>
<keyword evidence="5 12" id="KW-0028">Amino-acid biosynthesis</keyword>
<keyword evidence="8 12" id="KW-0663">Pyridoxal phosphate</keyword>
<evidence type="ECO:0000256" key="3">
    <source>
        <dbReference type="ARBA" id="ARBA00004810"/>
    </source>
</evidence>
<proteinExistence type="inferred from homology"/>
<evidence type="ECO:0000256" key="10">
    <source>
        <dbReference type="ARBA" id="ARBA00023304"/>
    </source>
</evidence>
<dbReference type="PANTHER" id="PTHR48078">
    <property type="entry name" value="THREONINE DEHYDRATASE, MITOCHONDRIAL-RELATED"/>
    <property type="match status" value="1"/>
</dbReference>
<evidence type="ECO:0000256" key="5">
    <source>
        <dbReference type="ARBA" id="ARBA00022605"/>
    </source>
</evidence>
<accession>A0ABN6D130</accession>
<keyword evidence="10 12" id="KW-0100">Branched-chain amino acid biosynthesis</keyword>
<evidence type="ECO:0000256" key="6">
    <source>
        <dbReference type="ARBA" id="ARBA00022624"/>
    </source>
</evidence>
<comment type="cofactor">
    <cofactor evidence="2 12">
        <name>pyridoxal 5'-phosphate</name>
        <dbReference type="ChEBI" id="CHEBI:597326"/>
    </cofactor>
</comment>
<dbReference type="PANTHER" id="PTHR48078:SF11">
    <property type="entry name" value="THREONINE DEHYDRATASE, MITOCHONDRIAL"/>
    <property type="match status" value="1"/>
</dbReference>
<dbReference type="InterPro" id="IPR001926">
    <property type="entry name" value="TrpB-like_PALP"/>
</dbReference>
<evidence type="ECO:0000256" key="7">
    <source>
        <dbReference type="ARBA" id="ARBA00022737"/>
    </source>
</evidence>
<keyword evidence="6 12" id="KW-0412">Isoleucine biosynthesis</keyword>
<evidence type="ECO:0000256" key="12">
    <source>
        <dbReference type="RuleBase" id="RU362012"/>
    </source>
</evidence>
<dbReference type="CDD" id="cd01562">
    <property type="entry name" value="Thr-dehyd"/>
    <property type="match status" value="1"/>
</dbReference>
<keyword evidence="9 12" id="KW-0456">Lyase</keyword>
<dbReference type="EC" id="4.3.1.19" evidence="12"/>
<reference evidence="14" key="1">
    <citation type="journal article" date="2022" name="Arch. Microbiol.">
        <title>Thiomicrorhabdus immobilis sp. nov., a mesophilic sulfur-oxidizing bacterium isolated from sediment of a brackish lake in northern Japan.</title>
        <authorList>
            <person name="Kojima H."/>
            <person name="Mochizuki J."/>
            <person name="Kanda M."/>
            <person name="Watanabe T."/>
            <person name="Fukui M."/>
        </authorList>
    </citation>
    <scope>NUCLEOTIDE SEQUENCE</scope>
    <source>
        <strain evidence="14">Am19</strain>
    </source>
</reference>
<dbReference type="InterPro" id="IPR036052">
    <property type="entry name" value="TrpB-like_PALP_sf"/>
</dbReference>
<dbReference type="InterPro" id="IPR050147">
    <property type="entry name" value="Ser/Thr_Dehydratase"/>
</dbReference>
<dbReference type="Gene3D" id="3.40.1020.10">
    <property type="entry name" value="Biosynthetic Threonine Deaminase, Domain 3"/>
    <property type="match status" value="1"/>
</dbReference>
<evidence type="ECO:0000256" key="8">
    <source>
        <dbReference type="ARBA" id="ARBA00022898"/>
    </source>
</evidence>
<dbReference type="Proteomes" id="UP001054820">
    <property type="component" value="Chromosome"/>
</dbReference>
<evidence type="ECO:0000313" key="14">
    <source>
        <dbReference type="EMBL" id="BCN93679.1"/>
    </source>
</evidence>
<gene>
    <name evidence="14" type="primary">ilvA1</name>
    <name evidence="12" type="synonym">ilvA</name>
    <name evidence="14" type="ORF">THMIRHAM_14640</name>
</gene>
<evidence type="ECO:0000313" key="15">
    <source>
        <dbReference type="Proteomes" id="UP001054820"/>
    </source>
</evidence>
<dbReference type="EMBL" id="AP024202">
    <property type="protein sequence ID" value="BCN93679.1"/>
    <property type="molecule type" value="Genomic_DNA"/>
</dbReference>
<comment type="pathway">
    <text evidence="3 12">Amino-acid biosynthesis; L-isoleucine biosynthesis; 2-oxobutanoate from L-threonine: step 1/1.</text>
</comment>
<keyword evidence="7" id="KW-0677">Repeat</keyword>
<dbReference type="InterPro" id="IPR038110">
    <property type="entry name" value="TD_ACT-like_sf"/>
</dbReference>
<dbReference type="RefSeq" id="WP_237260979.1">
    <property type="nucleotide sequence ID" value="NZ_AP024202.1"/>
</dbReference>
<comment type="catalytic activity">
    <reaction evidence="1 12">
        <text>L-threonine = 2-oxobutanoate + NH4(+)</text>
        <dbReference type="Rhea" id="RHEA:22108"/>
        <dbReference type="ChEBI" id="CHEBI:16763"/>
        <dbReference type="ChEBI" id="CHEBI:28938"/>
        <dbReference type="ChEBI" id="CHEBI:57926"/>
        <dbReference type="EC" id="4.3.1.19"/>
    </reaction>
</comment>
<dbReference type="CDD" id="cd04906">
    <property type="entry name" value="ACT_ThrD-I_1"/>
    <property type="match status" value="1"/>
</dbReference>
<dbReference type="Pfam" id="PF00291">
    <property type="entry name" value="PALP"/>
    <property type="match status" value="1"/>
</dbReference>
<dbReference type="SUPFAM" id="SSF53686">
    <property type="entry name" value="Tryptophan synthase beta subunit-like PLP-dependent enzymes"/>
    <property type="match status" value="1"/>
</dbReference>
<evidence type="ECO:0000256" key="4">
    <source>
        <dbReference type="ARBA" id="ARBA00010869"/>
    </source>
</evidence>
<evidence type="ECO:0000256" key="2">
    <source>
        <dbReference type="ARBA" id="ARBA00001933"/>
    </source>
</evidence>
<dbReference type="CDD" id="cd04907">
    <property type="entry name" value="ACT_ThrD-I_2"/>
    <property type="match status" value="1"/>
</dbReference>
<feature type="domain" description="ACT-like" evidence="13">
    <location>
        <begin position="425"/>
        <end position="496"/>
    </location>
</feature>
<dbReference type="InterPro" id="IPR005787">
    <property type="entry name" value="Thr_deHydtase_biosynth"/>
</dbReference>
<dbReference type="InterPro" id="IPR000634">
    <property type="entry name" value="Ser/Thr_deHydtase_PyrdxlP-BS"/>
</dbReference>
<dbReference type="InterPro" id="IPR045865">
    <property type="entry name" value="ACT-like_dom_sf"/>
</dbReference>
<evidence type="ECO:0000256" key="9">
    <source>
        <dbReference type="ARBA" id="ARBA00023239"/>
    </source>
</evidence>
<organism evidence="14 15">
    <name type="scientific">Thiomicrorhabdus immobilis</name>
    <dbReference type="NCBI Taxonomy" id="2791037"/>
    <lineage>
        <taxon>Bacteria</taxon>
        <taxon>Pseudomonadati</taxon>
        <taxon>Pseudomonadota</taxon>
        <taxon>Gammaproteobacteria</taxon>
        <taxon>Thiotrichales</taxon>
        <taxon>Piscirickettsiaceae</taxon>
        <taxon>Thiomicrorhabdus</taxon>
    </lineage>
</organism>
<protein>
    <recommendedName>
        <fullName evidence="12">L-threonine dehydratase</fullName>
        <ecNumber evidence="12">4.3.1.19</ecNumber>
    </recommendedName>
    <alternativeName>
        <fullName evidence="12">Threonine deaminase</fullName>
    </alternativeName>
</protein>
<comment type="subunit">
    <text evidence="12">Homotetramer.</text>
</comment>
<dbReference type="PROSITE" id="PS51672">
    <property type="entry name" value="ACT_LIKE"/>
    <property type="match status" value="2"/>
</dbReference>
<evidence type="ECO:0000256" key="11">
    <source>
        <dbReference type="ARBA" id="ARBA00025527"/>
    </source>
</evidence>
<dbReference type="SUPFAM" id="SSF55021">
    <property type="entry name" value="ACT-like"/>
    <property type="match status" value="2"/>
</dbReference>
<dbReference type="InterPro" id="IPR001721">
    <property type="entry name" value="TD_ACT-like"/>
</dbReference>
<evidence type="ECO:0000259" key="13">
    <source>
        <dbReference type="PROSITE" id="PS51672"/>
    </source>
</evidence>